<evidence type="ECO:0000313" key="1">
    <source>
        <dbReference type="EMBL" id="EDM06723.1"/>
    </source>
</evidence>
<dbReference type="EMBL" id="CH473948">
    <property type="protein sequence ID" value="EDM06723.1"/>
    <property type="molecule type" value="Genomic_DNA"/>
</dbReference>
<name>A6HL18_RAT</name>
<organism evidence="1 2">
    <name type="scientific">Rattus norvegicus</name>
    <name type="common">Rat</name>
    <dbReference type="NCBI Taxonomy" id="10116"/>
    <lineage>
        <taxon>Eukaryota</taxon>
        <taxon>Metazoa</taxon>
        <taxon>Chordata</taxon>
        <taxon>Craniata</taxon>
        <taxon>Vertebrata</taxon>
        <taxon>Euteleostomi</taxon>
        <taxon>Mammalia</taxon>
        <taxon>Eutheria</taxon>
        <taxon>Euarchontoglires</taxon>
        <taxon>Glires</taxon>
        <taxon>Rodentia</taxon>
        <taxon>Myomorpha</taxon>
        <taxon>Muroidea</taxon>
        <taxon>Muridae</taxon>
        <taxon>Murinae</taxon>
        <taxon>Rattus</taxon>
    </lineage>
</organism>
<reference evidence="1 2" key="1">
    <citation type="submission" date="2005-07" db="EMBL/GenBank/DDBJ databases">
        <authorList>
            <person name="Mural R.J."/>
            <person name="Li P.W."/>
            <person name="Adams M.D."/>
            <person name="Amanatides P.G."/>
            <person name="Baden-Tillson H."/>
            <person name="Barnstead M."/>
            <person name="Chin S.H."/>
            <person name="Dew I."/>
            <person name="Evans C.A."/>
            <person name="Ferriera S."/>
            <person name="Flanigan M."/>
            <person name="Fosler C."/>
            <person name="Glodek A."/>
            <person name="Gu Z."/>
            <person name="Holt R.A."/>
            <person name="Jennings D."/>
            <person name="Kraft C.L."/>
            <person name="Lu F."/>
            <person name="Nguyen T."/>
            <person name="Nusskern D.R."/>
            <person name="Pfannkoch C.M."/>
            <person name="Sitter C."/>
            <person name="Sutton G.G."/>
            <person name="Venter J.C."/>
            <person name="Wang Z."/>
            <person name="Woodage T."/>
            <person name="Zheng X.H."/>
            <person name="Zhong F."/>
        </authorList>
    </citation>
    <scope>NUCLEOTIDE SEQUENCE [LARGE SCALE GENOMIC DNA]</scope>
    <source>
        <strain>BN</strain>
        <strain evidence="2">Sprague-Dawley</strain>
    </source>
</reference>
<sequence length="18" mass="2038">MFSILCTKAWLPPASPEF</sequence>
<dbReference type="Proteomes" id="UP000234681">
    <property type="component" value="Chromosome 10"/>
</dbReference>
<proteinExistence type="predicted"/>
<evidence type="ECO:0000313" key="2">
    <source>
        <dbReference type="Proteomes" id="UP000234681"/>
    </source>
</evidence>
<gene>
    <name evidence="1" type="ORF">rCG_32762</name>
</gene>
<protein>
    <submittedName>
        <fullName evidence="1">RCG32762</fullName>
    </submittedName>
</protein>
<dbReference type="AlphaFoldDB" id="A6HL18"/>
<accession>A6HL18</accession>